<gene>
    <name evidence="1" type="ORF">Goklo_028469</name>
</gene>
<name>A0A7J8U1E1_9ROSI</name>
<sequence length="19" mass="2378">MAPIGKGYYNRYRREEKFV</sequence>
<evidence type="ECO:0000313" key="1">
    <source>
        <dbReference type="EMBL" id="MBA0644287.1"/>
    </source>
</evidence>
<keyword evidence="2" id="KW-1185">Reference proteome</keyword>
<dbReference type="Proteomes" id="UP000593573">
    <property type="component" value="Unassembled WGS sequence"/>
</dbReference>
<reference evidence="1 2" key="1">
    <citation type="journal article" date="2019" name="Genome Biol. Evol.">
        <title>Insights into the evolution of the New World diploid cottons (Gossypium, subgenus Houzingenia) based on genome sequencing.</title>
        <authorList>
            <person name="Grover C.E."/>
            <person name="Arick M.A. 2nd"/>
            <person name="Thrash A."/>
            <person name="Conover J.L."/>
            <person name="Sanders W.S."/>
            <person name="Peterson D.G."/>
            <person name="Frelichowski J.E."/>
            <person name="Scheffler J.A."/>
            <person name="Scheffler B.E."/>
            <person name="Wendel J.F."/>
        </authorList>
    </citation>
    <scope>NUCLEOTIDE SEQUENCE [LARGE SCALE GENOMIC DNA]</scope>
    <source>
        <strain evidence="1">57</strain>
        <tissue evidence="1">Leaf</tissue>
    </source>
</reference>
<organism evidence="1 2">
    <name type="scientific">Gossypium klotzschianum</name>
    <dbReference type="NCBI Taxonomy" id="34286"/>
    <lineage>
        <taxon>Eukaryota</taxon>
        <taxon>Viridiplantae</taxon>
        <taxon>Streptophyta</taxon>
        <taxon>Embryophyta</taxon>
        <taxon>Tracheophyta</taxon>
        <taxon>Spermatophyta</taxon>
        <taxon>Magnoliopsida</taxon>
        <taxon>eudicotyledons</taxon>
        <taxon>Gunneridae</taxon>
        <taxon>Pentapetalae</taxon>
        <taxon>rosids</taxon>
        <taxon>malvids</taxon>
        <taxon>Malvales</taxon>
        <taxon>Malvaceae</taxon>
        <taxon>Malvoideae</taxon>
        <taxon>Gossypium</taxon>
    </lineage>
</organism>
<feature type="non-terminal residue" evidence="1">
    <location>
        <position position="19"/>
    </location>
</feature>
<proteinExistence type="predicted"/>
<protein>
    <submittedName>
        <fullName evidence="1">Uncharacterized protein</fullName>
    </submittedName>
</protein>
<dbReference type="AlphaFoldDB" id="A0A7J8U1E1"/>
<accession>A0A7J8U1E1</accession>
<evidence type="ECO:0000313" key="2">
    <source>
        <dbReference type="Proteomes" id="UP000593573"/>
    </source>
</evidence>
<dbReference type="EMBL" id="JABFAB010000003">
    <property type="protein sequence ID" value="MBA0644287.1"/>
    <property type="molecule type" value="Genomic_DNA"/>
</dbReference>
<comment type="caution">
    <text evidence="1">The sequence shown here is derived from an EMBL/GenBank/DDBJ whole genome shotgun (WGS) entry which is preliminary data.</text>
</comment>